<keyword evidence="6" id="KW-0627">Porphyrin biosynthesis</keyword>
<dbReference type="InterPro" id="IPR001731">
    <property type="entry name" value="ALAD"/>
</dbReference>
<evidence type="ECO:0000313" key="11">
    <source>
        <dbReference type="EMBL" id="KAG9469718.1"/>
    </source>
</evidence>
<proteinExistence type="inferred from homology"/>
<dbReference type="SUPFAM" id="SSF51569">
    <property type="entry name" value="Aldolase"/>
    <property type="match status" value="1"/>
</dbReference>
<sequence>MQADSILHSGYFHPVLRAWQSTATSLNASNLMYPIFITDAPDAVEPINSLPGQASFPAPLCSQGLQCAAV</sequence>
<keyword evidence="4" id="KW-0350">Heme biosynthesis</keyword>
<comment type="caution">
    <text evidence="11">The sequence shown here is derived from an EMBL/GenBank/DDBJ whole genome shotgun (WGS) entry which is preliminary data.</text>
</comment>
<accession>A0A8J6EIA5</accession>
<evidence type="ECO:0000256" key="9">
    <source>
        <dbReference type="ARBA" id="ARBA00032837"/>
    </source>
</evidence>
<dbReference type="AlphaFoldDB" id="A0A8J6EIA5"/>
<comment type="pathway">
    <text evidence="1">Porphyrin-containing compound metabolism; protoporphyrin-IX biosynthesis; coproporphyrinogen-III from 5-aminolevulinate: step 1/4.</text>
</comment>
<organism evidence="11 12">
    <name type="scientific">Eleutherodactylus coqui</name>
    <name type="common">Puerto Rican coqui</name>
    <dbReference type="NCBI Taxonomy" id="57060"/>
    <lineage>
        <taxon>Eukaryota</taxon>
        <taxon>Metazoa</taxon>
        <taxon>Chordata</taxon>
        <taxon>Craniata</taxon>
        <taxon>Vertebrata</taxon>
        <taxon>Euteleostomi</taxon>
        <taxon>Amphibia</taxon>
        <taxon>Batrachia</taxon>
        <taxon>Anura</taxon>
        <taxon>Neobatrachia</taxon>
        <taxon>Hyloidea</taxon>
        <taxon>Eleutherodactylidae</taxon>
        <taxon>Eleutherodactylinae</taxon>
        <taxon>Eleutherodactylus</taxon>
        <taxon>Eleutherodactylus</taxon>
    </lineage>
</organism>
<dbReference type="Proteomes" id="UP000770717">
    <property type="component" value="Unassembled WGS sequence"/>
</dbReference>
<evidence type="ECO:0000256" key="5">
    <source>
        <dbReference type="ARBA" id="ARBA00023239"/>
    </source>
</evidence>
<name>A0A8J6EIA5_ELECQ</name>
<dbReference type="Pfam" id="PF00490">
    <property type="entry name" value="ALAD"/>
    <property type="match status" value="1"/>
</dbReference>
<evidence type="ECO:0000256" key="6">
    <source>
        <dbReference type="ARBA" id="ARBA00023244"/>
    </source>
</evidence>
<evidence type="ECO:0000256" key="10">
    <source>
        <dbReference type="ARBA" id="ARBA00047651"/>
    </source>
</evidence>
<dbReference type="Gene3D" id="3.20.20.70">
    <property type="entry name" value="Aldolase class I"/>
    <property type="match status" value="1"/>
</dbReference>
<evidence type="ECO:0000256" key="8">
    <source>
        <dbReference type="ARBA" id="ARBA00025861"/>
    </source>
</evidence>
<evidence type="ECO:0000256" key="1">
    <source>
        <dbReference type="ARBA" id="ARBA00004694"/>
    </source>
</evidence>
<comment type="function">
    <text evidence="7">Catalyzes an early step in the biosynthesis of tetrapyrroles. Binds two molecules of 5-aminolevulinate per subunit, each at a distinct site, and catalyzes their condensation to form porphobilinogen.</text>
</comment>
<comment type="similarity">
    <text evidence="2">Belongs to the ALAD family.</text>
</comment>
<evidence type="ECO:0000256" key="4">
    <source>
        <dbReference type="ARBA" id="ARBA00023133"/>
    </source>
</evidence>
<comment type="subunit">
    <text evidence="8">Homooctamer; active form. Homohexamer; low activity form.</text>
</comment>
<reference evidence="11" key="1">
    <citation type="thesis" date="2020" institute="ProQuest LLC" country="789 East Eisenhower Parkway, Ann Arbor, MI, USA">
        <title>Comparative Genomics and Chromosome Evolution.</title>
        <authorList>
            <person name="Mudd A.B."/>
        </authorList>
    </citation>
    <scope>NUCLEOTIDE SEQUENCE</scope>
    <source>
        <strain evidence="11">HN-11 Male</strain>
        <tissue evidence="11">Kidney and liver</tissue>
    </source>
</reference>
<gene>
    <name evidence="11" type="ORF">GDO78_019830</name>
</gene>
<dbReference type="GO" id="GO:0006782">
    <property type="term" value="P:protoporphyrinogen IX biosynthetic process"/>
    <property type="evidence" value="ECO:0007669"/>
    <property type="project" value="UniProtKB-UniPathway"/>
</dbReference>
<protein>
    <recommendedName>
        <fullName evidence="3">porphobilinogen synthase</fullName>
        <ecNumber evidence="3">4.2.1.24</ecNumber>
    </recommendedName>
    <alternativeName>
        <fullName evidence="9">Porphobilinogen synthase</fullName>
    </alternativeName>
</protein>
<dbReference type="OrthoDB" id="1530at2759"/>
<evidence type="ECO:0000256" key="7">
    <source>
        <dbReference type="ARBA" id="ARBA00025628"/>
    </source>
</evidence>
<comment type="catalytic activity">
    <reaction evidence="10">
        <text>2 5-aminolevulinate = porphobilinogen + 2 H2O + H(+)</text>
        <dbReference type="Rhea" id="RHEA:24064"/>
        <dbReference type="ChEBI" id="CHEBI:15377"/>
        <dbReference type="ChEBI" id="CHEBI:15378"/>
        <dbReference type="ChEBI" id="CHEBI:58126"/>
        <dbReference type="ChEBI" id="CHEBI:356416"/>
        <dbReference type="EC" id="4.2.1.24"/>
    </reaction>
</comment>
<evidence type="ECO:0000313" key="12">
    <source>
        <dbReference type="Proteomes" id="UP000770717"/>
    </source>
</evidence>
<dbReference type="GO" id="GO:0004655">
    <property type="term" value="F:porphobilinogen synthase activity"/>
    <property type="evidence" value="ECO:0007669"/>
    <property type="project" value="UniProtKB-EC"/>
</dbReference>
<keyword evidence="12" id="KW-1185">Reference proteome</keyword>
<dbReference type="GO" id="GO:0046872">
    <property type="term" value="F:metal ion binding"/>
    <property type="evidence" value="ECO:0007669"/>
    <property type="project" value="InterPro"/>
</dbReference>
<dbReference type="InterPro" id="IPR013785">
    <property type="entry name" value="Aldolase_TIM"/>
</dbReference>
<dbReference type="UniPathway" id="UPA00251">
    <property type="reaction ID" value="UER00318"/>
</dbReference>
<dbReference type="EMBL" id="WNTK01000443">
    <property type="protein sequence ID" value="KAG9469718.1"/>
    <property type="molecule type" value="Genomic_DNA"/>
</dbReference>
<evidence type="ECO:0000256" key="3">
    <source>
        <dbReference type="ARBA" id="ARBA00012053"/>
    </source>
</evidence>
<dbReference type="EC" id="4.2.1.24" evidence="3"/>
<evidence type="ECO:0000256" key="2">
    <source>
        <dbReference type="ARBA" id="ARBA00008055"/>
    </source>
</evidence>
<keyword evidence="5" id="KW-0456">Lyase</keyword>